<evidence type="ECO:0000313" key="8">
    <source>
        <dbReference type="Proteomes" id="UP000261380"/>
    </source>
</evidence>
<evidence type="ECO:0000256" key="2">
    <source>
        <dbReference type="ARBA" id="ARBA00022658"/>
    </source>
</evidence>
<dbReference type="GO" id="GO:0035556">
    <property type="term" value="P:intracellular signal transduction"/>
    <property type="evidence" value="ECO:0007669"/>
    <property type="project" value="UniProtKB-UniRule"/>
</dbReference>
<comment type="function">
    <text evidence="4">Functions as guanine nucleotide exchange factor (GEF) for RAB11A.</text>
</comment>
<dbReference type="PANTHER" id="PTHR19423:SF8">
    <property type="entry name" value="SH3 DOMAIN-BINDING PROTEIN 5-LIKE"/>
    <property type="match status" value="1"/>
</dbReference>
<dbReference type="InterPro" id="IPR007940">
    <property type="entry name" value="SH3BP5"/>
</dbReference>
<dbReference type="AlphaFoldDB" id="A0A3B5L4S5"/>
<comment type="subcellular location">
    <subcellularLocation>
        <location evidence="4">Cytoplasm</location>
    </subcellularLocation>
    <text evidence="4">Colocalizes with RAB11A on cytoplasmic vesicle membranes.</text>
</comment>
<dbReference type="PANTHER" id="PTHR19423">
    <property type="entry name" value="SH3 DOMAIN-BINDING PROTEIN 5"/>
    <property type="match status" value="1"/>
</dbReference>
<dbReference type="GO" id="GO:0005085">
    <property type="term" value="F:guanyl-nucleotide exchange factor activity"/>
    <property type="evidence" value="ECO:0007669"/>
    <property type="project" value="UniProtKB-UniRule"/>
</dbReference>
<feature type="coiled-coil region" evidence="5">
    <location>
        <begin position="202"/>
        <end position="285"/>
    </location>
</feature>
<evidence type="ECO:0000256" key="6">
    <source>
        <dbReference type="SAM" id="MobiDB-lite"/>
    </source>
</evidence>
<comment type="similarity">
    <text evidence="1 4">Belongs to the SH3BP5 family.</text>
</comment>
<protein>
    <recommendedName>
        <fullName evidence="4">SH3 domain-binding protein 5</fullName>
        <shortName evidence="4">SH3BP-5</shortName>
    </recommendedName>
</protein>
<sequence length="437" mass="48317">MEPGDLRESPAGSGESDVGGWREVTPGGEEEGEDLEAKATKTSGTKVENALRDACDEGGSERGVGDQLHSPYEEELDPRIQVRPPASGVPVSSSVTRINSGRYMITGLLSMKGRTYRKILTESARKLNAQSSQLGSCIEKARPYYEARRLAKEAQQETQKAALSYERAVSMHTAAREMVYVAEQGLMADGKNTLDPTWQEMLNHATSKVNEAEEERIRSEREHMRVTHACQEAEARVQTLQKSLKRVIVKSKPYFELKSQLNHILEDHKTKVLQLEQNVSKVKTRYSVALRNLEQISEQIHAQRGRDPPDCPTRSPPVGAESDARVGEDDATCGASAAAKDRLDAALDLADRYKEAERERAGSDSLSVFSLQTIASDLEKYDSVEHLGDLGDLSDVGSVTGDEAERDRARTRDPAAPSGARERQQNFSKQHHRSFSL</sequence>
<dbReference type="STRING" id="32473.ENSXCOP00000004836"/>
<dbReference type="Pfam" id="PF05276">
    <property type="entry name" value="SH3BP5"/>
    <property type="match status" value="1"/>
</dbReference>
<feature type="compositionally biased region" description="Basic and acidic residues" evidence="6">
    <location>
        <begin position="49"/>
        <end position="64"/>
    </location>
</feature>
<feature type="region of interest" description="Disordered" evidence="6">
    <location>
        <begin position="1"/>
        <end position="68"/>
    </location>
</feature>
<name>A0A3B5L4S5_9TELE</name>
<evidence type="ECO:0000256" key="3">
    <source>
        <dbReference type="ARBA" id="ARBA00023054"/>
    </source>
</evidence>
<dbReference type="Proteomes" id="UP000261380">
    <property type="component" value="Unplaced"/>
</dbReference>
<dbReference type="GO" id="GO:0017124">
    <property type="term" value="F:SH3 domain binding"/>
    <property type="evidence" value="ECO:0007669"/>
    <property type="project" value="UniProtKB-UniRule"/>
</dbReference>
<keyword evidence="4" id="KW-0963">Cytoplasm</keyword>
<proteinExistence type="inferred from homology"/>
<evidence type="ECO:0000256" key="4">
    <source>
        <dbReference type="RuleBase" id="RU369054"/>
    </source>
</evidence>
<dbReference type="GeneTree" id="ENSGT00390000018500"/>
<evidence type="ECO:0000256" key="5">
    <source>
        <dbReference type="SAM" id="Coils"/>
    </source>
</evidence>
<evidence type="ECO:0000256" key="1">
    <source>
        <dbReference type="ARBA" id="ARBA00007796"/>
    </source>
</evidence>
<dbReference type="GO" id="GO:0004860">
    <property type="term" value="F:protein kinase inhibitor activity"/>
    <property type="evidence" value="ECO:0007669"/>
    <property type="project" value="TreeGrafter"/>
</dbReference>
<feature type="compositionally biased region" description="Basic and acidic residues" evidence="6">
    <location>
        <begin position="403"/>
        <end position="413"/>
    </location>
</feature>
<reference evidence="7" key="1">
    <citation type="submission" date="2025-08" db="UniProtKB">
        <authorList>
            <consortium name="Ensembl"/>
        </authorList>
    </citation>
    <scope>IDENTIFICATION</scope>
</reference>
<accession>A0A3B5L4S5</accession>
<comment type="domain">
    <text evidence="4">The N-terminal half of the protein mediates interaction with RAB11A and functions as guanine nucleotide exchange factor. Four long alpha-helices (interrupted by a central kink) assemble into coiled coils, giving rise to a 'V' shape.</text>
</comment>
<keyword evidence="8" id="KW-1185">Reference proteome</keyword>
<comment type="subunit">
    <text evidence="4">Interacts with GDP-bound and nucleotide-free forms of RAB11A.</text>
</comment>
<dbReference type="Ensembl" id="ENSXCOT00000004894.1">
    <property type="protein sequence ID" value="ENSXCOP00000004836.1"/>
    <property type="gene ID" value="ENSXCOG00000003793.1"/>
</dbReference>
<feature type="region of interest" description="Disordered" evidence="6">
    <location>
        <begin position="300"/>
        <end position="335"/>
    </location>
</feature>
<evidence type="ECO:0000313" key="7">
    <source>
        <dbReference type="Ensembl" id="ENSXCOP00000004836.1"/>
    </source>
</evidence>
<reference evidence="7" key="2">
    <citation type="submission" date="2025-09" db="UniProtKB">
        <authorList>
            <consortium name="Ensembl"/>
        </authorList>
    </citation>
    <scope>IDENTIFICATION</scope>
</reference>
<keyword evidence="3 4" id="KW-0175">Coiled coil</keyword>
<organism evidence="7 8">
    <name type="scientific">Xiphophorus couchianus</name>
    <name type="common">Monterrey platyfish</name>
    <dbReference type="NCBI Taxonomy" id="32473"/>
    <lineage>
        <taxon>Eukaryota</taxon>
        <taxon>Metazoa</taxon>
        <taxon>Chordata</taxon>
        <taxon>Craniata</taxon>
        <taxon>Vertebrata</taxon>
        <taxon>Euteleostomi</taxon>
        <taxon>Actinopterygii</taxon>
        <taxon>Neopterygii</taxon>
        <taxon>Teleostei</taxon>
        <taxon>Neoteleostei</taxon>
        <taxon>Acanthomorphata</taxon>
        <taxon>Ovalentaria</taxon>
        <taxon>Atherinomorphae</taxon>
        <taxon>Cyprinodontiformes</taxon>
        <taxon>Poeciliidae</taxon>
        <taxon>Poeciliinae</taxon>
        <taxon>Xiphophorus</taxon>
    </lineage>
</organism>
<dbReference type="GO" id="GO:0005737">
    <property type="term" value="C:cytoplasm"/>
    <property type="evidence" value="ECO:0007669"/>
    <property type="project" value="UniProtKB-SubCell"/>
</dbReference>
<feature type="region of interest" description="Disordered" evidence="6">
    <location>
        <begin position="388"/>
        <end position="437"/>
    </location>
</feature>
<keyword evidence="2 4" id="KW-0344">Guanine-nucleotide releasing factor</keyword>